<gene>
    <name evidence="2" type="ORF">AN221_00085</name>
</gene>
<evidence type="ECO:0000313" key="2">
    <source>
        <dbReference type="EMBL" id="OEV22658.1"/>
    </source>
</evidence>
<organism evidence="2 3">
    <name type="scientific">Streptomyces nanshensis</name>
    <dbReference type="NCBI Taxonomy" id="518642"/>
    <lineage>
        <taxon>Bacteria</taxon>
        <taxon>Bacillati</taxon>
        <taxon>Actinomycetota</taxon>
        <taxon>Actinomycetes</taxon>
        <taxon>Kitasatosporales</taxon>
        <taxon>Streptomycetaceae</taxon>
        <taxon>Streptomyces</taxon>
    </lineage>
</organism>
<protein>
    <submittedName>
        <fullName evidence="2">Uncharacterized protein</fullName>
    </submittedName>
</protein>
<name>A0A1E7M2N6_9ACTN</name>
<feature type="region of interest" description="Disordered" evidence="1">
    <location>
        <begin position="331"/>
        <end position="387"/>
    </location>
</feature>
<evidence type="ECO:0000313" key="3">
    <source>
        <dbReference type="Proteomes" id="UP000175971"/>
    </source>
</evidence>
<accession>A0A1E7M2N6</accession>
<proteinExistence type="predicted"/>
<dbReference type="AlphaFoldDB" id="A0A1E7M2N6"/>
<dbReference type="EMBL" id="LJGZ01000001">
    <property type="protein sequence ID" value="OEV22658.1"/>
    <property type="molecule type" value="Genomic_DNA"/>
</dbReference>
<dbReference type="Proteomes" id="UP000175971">
    <property type="component" value="Unassembled WGS sequence"/>
</dbReference>
<feature type="compositionally biased region" description="Basic residues" evidence="1">
    <location>
        <begin position="358"/>
        <end position="370"/>
    </location>
</feature>
<sequence>MERPDARGCGTRRRGPEQGAEEAGDLVERLAGDLADEVGEGTEEGADDEPEQHPGQGGRAGVDEHRVDRARLVDAVRADDRAAGAVDGAALAGGGLGVAQDGVGGDEDPVAGEVGAPAQVDVVAHQGEAAVEAAQLLVDVTADEHAGGGDGEDGTDLVVLALVLLAAVQAGPAAAAVGDGDADFEELLAVVPAAQLGADDGGVLVVVHDAQQLGERVRLGCAVVVEQPEPLDRFAVRQLGQVVVLVDPGPGGRVPAAGALEVGQVVGGGRPCGADRLVDGGAEARTAGEVQDPVVAERLGDQPGGVVGAAGVGGDDVLYGAFLPEQPGQHVGQPAGAVVGDEHGGDDVPGELGGGGGRVRRRRVAVHGHRGTGPPAGSGGVSPGAASVYTRAPAGRWRISDGAPH</sequence>
<evidence type="ECO:0000256" key="1">
    <source>
        <dbReference type="SAM" id="MobiDB-lite"/>
    </source>
</evidence>
<feature type="region of interest" description="Disordered" evidence="1">
    <location>
        <begin position="1"/>
        <end position="64"/>
    </location>
</feature>
<reference evidence="2 3" key="1">
    <citation type="journal article" date="2016" name="Front. Microbiol.">
        <title>Comparative Genomics Analysis of Streptomyces Species Reveals Their Adaptation to the Marine Environment and Their Diversity at the Genomic Level.</title>
        <authorList>
            <person name="Tian X."/>
            <person name="Zhang Z."/>
            <person name="Yang T."/>
            <person name="Chen M."/>
            <person name="Li J."/>
            <person name="Chen F."/>
            <person name="Yang J."/>
            <person name="Li W."/>
            <person name="Zhang B."/>
            <person name="Zhang Z."/>
            <person name="Wu J."/>
            <person name="Zhang C."/>
            <person name="Long L."/>
            <person name="Xiao J."/>
        </authorList>
    </citation>
    <scope>NUCLEOTIDE SEQUENCE [LARGE SCALE GENOMIC DNA]</scope>
    <source>
        <strain evidence="2 3">SCSIO M10372</strain>
    </source>
</reference>
<feature type="compositionally biased region" description="Acidic residues" evidence="1">
    <location>
        <begin position="34"/>
        <end position="50"/>
    </location>
</feature>
<keyword evidence="3" id="KW-1185">Reference proteome</keyword>
<comment type="caution">
    <text evidence="2">The sequence shown here is derived from an EMBL/GenBank/DDBJ whole genome shotgun (WGS) entry which is preliminary data.</text>
</comment>